<name>A0A133S219_9FIRM</name>
<dbReference type="AlphaFoldDB" id="A0A133S219"/>
<dbReference type="Proteomes" id="UP000070226">
    <property type="component" value="Unassembled WGS sequence"/>
</dbReference>
<evidence type="ECO:0000313" key="1">
    <source>
        <dbReference type="EMBL" id="KXA62406.1"/>
    </source>
</evidence>
<evidence type="ECO:0008006" key="3">
    <source>
        <dbReference type="Google" id="ProtNLM"/>
    </source>
</evidence>
<gene>
    <name evidence="1" type="ORF">HMPREF3233_01641</name>
</gene>
<sequence length="477" mass="54823">MVLNKIGINMARCIFGIINIKSIGVSCSFMVEDFVVTLIPEQDQASKHKLRKWAEEIDEKDRIEWISGITSDNRLIHIARRSRGGYGFGSGIDIGAINFSSPVIIEHIDSSYGRYNGFYGIEFIGGDINLVYPPNKAIDYTREPYGIQYTDPNTYTDIYNVELNEEKFRLIKTIDAHYVMSLGRIVDLSKNIKSKLRIELDQEKPFADLLKYHRYIRNLITFLTRISTNEFAVKLLTKDSIDGQEYYKAFANVRFYGDSSSVSSDTLTIQDVLKLDDIGDGIVDLFKLLNNDDKMPNLFFLPDSVKDRCSIKYTQVVDICSAIEIEYKLGRQLEGNSELKIKSRDLAERIIAFVDSIKTEEILKIKAKNIVGSTLKNYSPSLKDKIKFLYNLHKDGLEVVTNSYHFMSSFTDEKFYEYINKFTNMRHSTAHQKMIWNGGEAIYTHIMILIYFSIFERANIGKDIAIKSIDNGFKNIF</sequence>
<accession>A0A133S219</accession>
<dbReference type="EMBL" id="LRQT01000093">
    <property type="protein sequence ID" value="KXA62406.1"/>
    <property type="molecule type" value="Genomic_DNA"/>
</dbReference>
<comment type="caution">
    <text evidence="1">The sequence shown here is derived from an EMBL/GenBank/DDBJ whole genome shotgun (WGS) entry which is preliminary data.</text>
</comment>
<protein>
    <recommendedName>
        <fullName evidence="3">ApeA N-terminal domain-containing protein</fullName>
    </recommendedName>
</protein>
<reference evidence="1 2" key="1">
    <citation type="submission" date="2016-01" db="EMBL/GenBank/DDBJ databases">
        <authorList>
            <person name="Oliw E.H."/>
        </authorList>
    </citation>
    <scope>NUCLEOTIDE SEQUENCE [LARGE SCALE GENOMIC DNA]</scope>
    <source>
        <strain evidence="1 2">CMW7756B</strain>
    </source>
</reference>
<evidence type="ECO:0000313" key="2">
    <source>
        <dbReference type="Proteomes" id="UP000070226"/>
    </source>
</evidence>
<proteinExistence type="predicted"/>
<dbReference type="PATRIC" id="fig|39777.7.peg.1607"/>
<organism evidence="1">
    <name type="scientific">Veillonella atypica</name>
    <dbReference type="NCBI Taxonomy" id="39777"/>
    <lineage>
        <taxon>Bacteria</taxon>
        <taxon>Bacillati</taxon>
        <taxon>Bacillota</taxon>
        <taxon>Negativicutes</taxon>
        <taxon>Veillonellales</taxon>
        <taxon>Veillonellaceae</taxon>
        <taxon>Veillonella</taxon>
    </lineage>
</organism>